<dbReference type="AlphaFoldDB" id="A0A6A6NJU3"/>
<protein>
    <recommendedName>
        <fullName evidence="3">Glycosyltransferase family 61 protein</fullName>
    </recommendedName>
</protein>
<dbReference type="PANTHER" id="PTHR20961">
    <property type="entry name" value="GLYCOSYLTRANSFERASE"/>
    <property type="match status" value="1"/>
</dbReference>
<dbReference type="GO" id="GO:0016757">
    <property type="term" value="F:glycosyltransferase activity"/>
    <property type="evidence" value="ECO:0007669"/>
    <property type="project" value="InterPro"/>
</dbReference>
<dbReference type="InterPro" id="IPR007657">
    <property type="entry name" value="Glycosyltransferase_61"/>
</dbReference>
<sequence length="279" mass="32128">MSLPWYSLRGYTGNFFHDFNDGIIPLFITIHSVFSENQEFVLVISKARDWWVRKYADLLQTFSKHPIINLDNDSSAHCFTSATIGLVSHGFMTINPKLLPNSQTLIHFRSFLDRAYGRHRGENHATTVNSLKRRPRLVLMSRSGGVGRVILNQIQVKRIAEKIGFDVTIFEPTANTPLWQAYAVINSSHAMVGVHGRAMGLEYMEYRIEVEESSLVDKYDKNSLMLKDPIAFQGKKWSNDIMSIYLKEQNVRLDLARFREYLKNAYKKAKKFVDKGDSD</sequence>
<accession>A0A6A6NJU3</accession>
<reference evidence="1 2" key="1">
    <citation type="journal article" date="2020" name="Mol. Plant">
        <title>The Chromosome-Based Rubber Tree Genome Provides New Insights into Spurge Genome Evolution and Rubber Biosynthesis.</title>
        <authorList>
            <person name="Liu J."/>
            <person name="Shi C."/>
            <person name="Shi C.C."/>
            <person name="Li W."/>
            <person name="Zhang Q.J."/>
            <person name="Zhang Y."/>
            <person name="Li K."/>
            <person name="Lu H.F."/>
            <person name="Shi C."/>
            <person name="Zhu S.T."/>
            <person name="Xiao Z.Y."/>
            <person name="Nan H."/>
            <person name="Yue Y."/>
            <person name="Zhu X.G."/>
            <person name="Wu Y."/>
            <person name="Hong X.N."/>
            <person name="Fan G.Y."/>
            <person name="Tong Y."/>
            <person name="Zhang D."/>
            <person name="Mao C.L."/>
            <person name="Liu Y.L."/>
            <person name="Hao S.J."/>
            <person name="Liu W.Q."/>
            <person name="Lv M.Q."/>
            <person name="Zhang H.B."/>
            <person name="Liu Y."/>
            <person name="Hu-Tang G.R."/>
            <person name="Wang J.P."/>
            <person name="Wang J.H."/>
            <person name="Sun Y.H."/>
            <person name="Ni S.B."/>
            <person name="Chen W.B."/>
            <person name="Zhang X.C."/>
            <person name="Jiao Y.N."/>
            <person name="Eichler E.E."/>
            <person name="Li G.H."/>
            <person name="Liu X."/>
            <person name="Gao L.Z."/>
        </authorList>
    </citation>
    <scope>NUCLEOTIDE SEQUENCE [LARGE SCALE GENOMIC DNA]</scope>
    <source>
        <strain evidence="2">cv. GT1</strain>
        <tissue evidence="1">Leaf</tissue>
    </source>
</reference>
<dbReference type="EMBL" id="JAAGAX010000001">
    <property type="protein sequence ID" value="KAF2325438.1"/>
    <property type="molecule type" value="Genomic_DNA"/>
</dbReference>
<name>A0A6A6NJU3_HEVBR</name>
<evidence type="ECO:0008006" key="3">
    <source>
        <dbReference type="Google" id="ProtNLM"/>
    </source>
</evidence>
<evidence type="ECO:0000313" key="2">
    <source>
        <dbReference type="Proteomes" id="UP000467840"/>
    </source>
</evidence>
<organism evidence="1 2">
    <name type="scientific">Hevea brasiliensis</name>
    <name type="common">Para rubber tree</name>
    <name type="synonym">Siphonia brasiliensis</name>
    <dbReference type="NCBI Taxonomy" id="3981"/>
    <lineage>
        <taxon>Eukaryota</taxon>
        <taxon>Viridiplantae</taxon>
        <taxon>Streptophyta</taxon>
        <taxon>Embryophyta</taxon>
        <taxon>Tracheophyta</taxon>
        <taxon>Spermatophyta</taxon>
        <taxon>Magnoliopsida</taxon>
        <taxon>eudicotyledons</taxon>
        <taxon>Gunneridae</taxon>
        <taxon>Pentapetalae</taxon>
        <taxon>rosids</taxon>
        <taxon>fabids</taxon>
        <taxon>Malpighiales</taxon>
        <taxon>Euphorbiaceae</taxon>
        <taxon>Crotonoideae</taxon>
        <taxon>Micrandreae</taxon>
        <taxon>Hevea</taxon>
    </lineage>
</organism>
<comment type="caution">
    <text evidence="1">The sequence shown here is derived from an EMBL/GenBank/DDBJ whole genome shotgun (WGS) entry which is preliminary data.</text>
</comment>
<proteinExistence type="predicted"/>
<dbReference type="Proteomes" id="UP000467840">
    <property type="component" value="Chromosome 5"/>
</dbReference>
<evidence type="ECO:0000313" key="1">
    <source>
        <dbReference type="EMBL" id="KAF2325438.1"/>
    </source>
</evidence>
<dbReference type="PANTHER" id="PTHR20961:SF98">
    <property type="entry name" value="GLYCOSYLTRANSFERASE"/>
    <property type="match status" value="1"/>
</dbReference>
<gene>
    <name evidence="1" type="ORF">GH714_028693</name>
</gene>
<keyword evidence="2" id="KW-1185">Reference proteome</keyword>